<protein>
    <submittedName>
        <fullName evidence="1">Oxidoreductase</fullName>
    </submittedName>
</protein>
<dbReference type="EMBL" id="JBHTKR010000003">
    <property type="protein sequence ID" value="MFD1194948.1"/>
    <property type="molecule type" value="Genomic_DNA"/>
</dbReference>
<gene>
    <name evidence="1" type="ORF">ACFQ3C_09720</name>
</gene>
<reference evidence="2" key="1">
    <citation type="journal article" date="2019" name="Int. J. Syst. Evol. Microbiol.">
        <title>The Global Catalogue of Microorganisms (GCM) 10K type strain sequencing project: providing services to taxonomists for standard genome sequencing and annotation.</title>
        <authorList>
            <consortium name="The Broad Institute Genomics Platform"/>
            <consortium name="The Broad Institute Genome Sequencing Center for Infectious Disease"/>
            <person name="Wu L."/>
            <person name="Ma J."/>
        </authorList>
    </citation>
    <scope>NUCLEOTIDE SEQUENCE [LARGE SCALE GENOMIC DNA]</scope>
    <source>
        <strain evidence="2">CCUG 55328</strain>
    </source>
</reference>
<proteinExistence type="predicted"/>
<evidence type="ECO:0000313" key="1">
    <source>
        <dbReference type="EMBL" id="MFD1194948.1"/>
    </source>
</evidence>
<accession>A0ABW3TD25</accession>
<name>A0ABW3TD25_9RHOB</name>
<sequence length="164" mass="17855">MLRRDLMRLAGAASVFSVCGNLGWANTDALLAIDPAGDGSTLHHFSDADLMALPQVEFATSTIWTDTVAMYSGPTLASVLDAAGAADGRLVMTAINDYKVEMPRSIVEPAAPIIANRIDGKPFGIREKGPLWLMFPFDSDSRYQSEEVYSFSIWQLTQIRVLQG</sequence>
<dbReference type="SUPFAM" id="SSF56524">
    <property type="entry name" value="Oxidoreductase molybdopterin-binding domain"/>
    <property type="match status" value="1"/>
</dbReference>
<evidence type="ECO:0000313" key="2">
    <source>
        <dbReference type="Proteomes" id="UP001597151"/>
    </source>
</evidence>
<dbReference type="Proteomes" id="UP001597151">
    <property type="component" value="Unassembled WGS sequence"/>
</dbReference>
<dbReference type="InterPro" id="IPR036374">
    <property type="entry name" value="OxRdtase_Mopterin-bd_sf"/>
</dbReference>
<comment type="caution">
    <text evidence="1">The sequence shown here is derived from an EMBL/GenBank/DDBJ whole genome shotgun (WGS) entry which is preliminary data.</text>
</comment>
<organism evidence="1 2">
    <name type="scientific">Seohaeicola saemankumensis</name>
    <dbReference type="NCBI Taxonomy" id="481181"/>
    <lineage>
        <taxon>Bacteria</taxon>
        <taxon>Pseudomonadati</taxon>
        <taxon>Pseudomonadota</taxon>
        <taxon>Alphaproteobacteria</taxon>
        <taxon>Rhodobacterales</taxon>
        <taxon>Roseobacteraceae</taxon>
        <taxon>Seohaeicola</taxon>
    </lineage>
</organism>
<keyword evidence="2" id="KW-1185">Reference proteome</keyword>
<dbReference type="RefSeq" id="WP_380791107.1">
    <property type="nucleotide sequence ID" value="NZ_JBHTKR010000003.1"/>
</dbReference>